<organism evidence="4 5">
    <name type="scientific">Plebeiibacterium sediminum</name>
    <dbReference type="NCBI Taxonomy" id="2992112"/>
    <lineage>
        <taxon>Bacteria</taxon>
        <taxon>Pseudomonadati</taxon>
        <taxon>Bacteroidota</taxon>
        <taxon>Bacteroidia</taxon>
        <taxon>Marinilabiliales</taxon>
        <taxon>Marinilabiliaceae</taxon>
        <taxon>Plebeiibacterium</taxon>
    </lineage>
</organism>
<protein>
    <submittedName>
        <fullName evidence="4">Response regulator</fullName>
    </submittedName>
</protein>
<keyword evidence="1 2" id="KW-0597">Phosphoprotein</keyword>
<dbReference type="SUPFAM" id="SSF52172">
    <property type="entry name" value="CheY-like"/>
    <property type="match status" value="1"/>
</dbReference>
<accession>A0AAE3M3W7</accession>
<dbReference type="GO" id="GO:0000160">
    <property type="term" value="P:phosphorelay signal transduction system"/>
    <property type="evidence" value="ECO:0007669"/>
    <property type="project" value="InterPro"/>
</dbReference>
<dbReference type="EMBL" id="JAPDPJ010000016">
    <property type="protein sequence ID" value="MCW3786608.1"/>
    <property type="molecule type" value="Genomic_DNA"/>
</dbReference>
<feature type="modified residue" description="4-aspartylphosphate" evidence="2">
    <location>
        <position position="56"/>
    </location>
</feature>
<dbReference type="PROSITE" id="PS50110">
    <property type="entry name" value="RESPONSE_REGULATORY"/>
    <property type="match status" value="1"/>
</dbReference>
<dbReference type="InterPro" id="IPR050595">
    <property type="entry name" value="Bact_response_regulator"/>
</dbReference>
<dbReference type="Pfam" id="PF00072">
    <property type="entry name" value="Response_reg"/>
    <property type="match status" value="1"/>
</dbReference>
<dbReference type="PANTHER" id="PTHR44591">
    <property type="entry name" value="STRESS RESPONSE REGULATOR PROTEIN 1"/>
    <property type="match status" value="1"/>
</dbReference>
<feature type="domain" description="Response regulatory" evidence="3">
    <location>
        <begin position="7"/>
        <end position="122"/>
    </location>
</feature>
<comment type="caution">
    <text evidence="4">The sequence shown here is derived from an EMBL/GenBank/DDBJ whole genome shotgun (WGS) entry which is preliminary data.</text>
</comment>
<gene>
    <name evidence="4" type="ORF">OM075_09025</name>
</gene>
<reference evidence="4" key="1">
    <citation type="submission" date="2022-10" db="EMBL/GenBank/DDBJ databases">
        <authorList>
            <person name="Yu W.X."/>
        </authorList>
    </citation>
    <scope>NUCLEOTIDE SEQUENCE</scope>
    <source>
        <strain evidence="4">AAT</strain>
    </source>
</reference>
<dbReference type="AlphaFoldDB" id="A0AAE3M3W7"/>
<evidence type="ECO:0000256" key="2">
    <source>
        <dbReference type="PROSITE-ProRule" id="PRU00169"/>
    </source>
</evidence>
<evidence type="ECO:0000313" key="4">
    <source>
        <dbReference type="EMBL" id="MCW3786608.1"/>
    </source>
</evidence>
<dbReference type="InterPro" id="IPR011006">
    <property type="entry name" value="CheY-like_superfamily"/>
</dbReference>
<name>A0AAE3M3W7_9BACT</name>
<evidence type="ECO:0000313" key="5">
    <source>
        <dbReference type="Proteomes" id="UP001209229"/>
    </source>
</evidence>
<evidence type="ECO:0000256" key="1">
    <source>
        <dbReference type="ARBA" id="ARBA00022553"/>
    </source>
</evidence>
<sequence length="124" mass="14483">MADENNTLLYVDDESINLMLFDKLFSKNYNVITAESGFKALDLMQKHPEIKLIFSDMKMPEMNGIEFIKKAQQQYSDKCYYIISGYEINDEIDEALTKGLISDYFKKPFNMVELNNAIQKNLEQ</sequence>
<dbReference type="SMART" id="SM00448">
    <property type="entry name" value="REC"/>
    <property type="match status" value="1"/>
</dbReference>
<dbReference type="Proteomes" id="UP001209229">
    <property type="component" value="Unassembled WGS sequence"/>
</dbReference>
<keyword evidence="5" id="KW-1185">Reference proteome</keyword>
<dbReference type="RefSeq" id="WP_301190173.1">
    <property type="nucleotide sequence ID" value="NZ_JAPDPJ010000016.1"/>
</dbReference>
<dbReference type="InterPro" id="IPR001789">
    <property type="entry name" value="Sig_transdc_resp-reg_receiver"/>
</dbReference>
<proteinExistence type="predicted"/>
<dbReference type="PANTHER" id="PTHR44591:SF3">
    <property type="entry name" value="RESPONSE REGULATORY DOMAIN-CONTAINING PROTEIN"/>
    <property type="match status" value="1"/>
</dbReference>
<evidence type="ECO:0000259" key="3">
    <source>
        <dbReference type="PROSITE" id="PS50110"/>
    </source>
</evidence>
<dbReference type="Gene3D" id="3.40.50.2300">
    <property type="match status" value="1"/>
</dbReference>